<name>A0A227IK90_VIBPH</name>
<dbReference type="EMBL" id="NIXT01005198">
    <property type="protein sequence ID" value="OXE23313.1"/>
    <property type="molecule type" value="Genomic_DNA"/>
</dbReference>
<organism evidence="1 2">
    <name type="scientific">Vibrio parahaemolyticus</name>
    <dbReference type="NCBI Taxonomy" id="670"/>
    <lineage>
        <taxon>Bacteria</taxon>
        <taxon>Pseudomonadati</taxon>
        <taxon>Pseudomonadota</taxon>
        <taxon>Gammaproteobacteria</taxon>
        <taxon>Vibrionales</taxon>
        <taxon>Vibrionaceae</taxon>
        <taxon>Vibrio</taxon>
    </lineage>
</organism>
<feature type="non-terminal residue" evidence="1">
    <location>
        <position position="80"/>
    </location>
</feature>
<reference evidence="1 2" key="1">
    <citation type="journal article" date="2017" name="Appl. Environ. Microbiol.">
        <title>Parallel evolution of two clades of a major Atlantic endemic Vibrio parahaemolyticus pathogen lineage by independent acquisition of related pathogenicity islands.</title>
        <authorList>
            <person name="Xu F."/>
            <person name="Gonzalez-Escalona N."/>
            <person name="Drees K.P."/>
            <person name="Sebra R.P."/>
            <person name="Cooper V.S."/>
            <person name="Jones S.H."/>
            <person name="Whistler C.A."/>
        </authorList>
    </citation>
    <scope>NUCLEOTIDE SEQUENCE [LARGE SCALE GENOMIC DNA]</scope>
    <source>
        <strain evidence="1 2">MAVP-3</strain>
    </source>
</reference>
<dbReference type="Proteomes" id="UP000214596">
    <property type="component" value="Unassembled WGS sequence"/>
</dbReference>
<proteinExistence type="predicted"/>
<sequence length="80" mass="8399">DLVVDIAPEEVIEFTVKGKVRADAVGDIDGNTAKAGNQSDTTETIPPVAPVLDFQKLVLNTTADSSTCTFPSSTGTDCHY</sequence>
<feature type="non-terminal residue" evidence="1">
    <location>
        <position position="1"/>
    </location>
</feature>
<dbReference type="AlphaFoldDB" id="A0A227IK90"/>
<evidence type="ECO:0000313" key="1">
    <source>
        <dbReference type="EMBL" id="OXE23313.1"/>
    </source>
</evidence>
<gene>
    <name evidence="1" type="ORF">CA163_37790</name>
</gene>
<comment type="caution">
    <text evidence="1">The sequence shown here is derived from an EMBL/GenBank/DDBJ whole genome shotgun (WGS) entry which is preliminary data.</text>
</comment>
<accession>A0A227IK90</accession>
<evidence type="ECO:0000313" key="2">
    <source>
        <dbReference type="Proteomes" id="UP000214596"/>
    </source>
</evidence>
<protein>
    <submittedName>
        <fullName evidence="1">Uncharacterized protein</fullName>
    </submittedName>
</protein>